<accession>A0ABT9V241</accession>
<dbReference type="GO" id="GO:0004640">
    <property type="term" value="F:phosphoribosylanthranilate isomerase activity"/>
    <property type="evidence" value="ECO:0007669"/>
    <property type="project" value="UniProtKB-EC"/>
</dbReference>
<evidence type="ECO:0000256" key="1">
    <source>
        <dbReference type="ARBA" id="ARBA00001164"/>
    </source>
</evidence>
<organism evidence="11 12">
    <name type="scientific">Anoxybacillus andreesenii</name>
    <dbReference type="NCBI Taxonomy" id="1325932"/>
    <lineage>
        <taxon>Bacteria</taxon>
        <taxon>Bacillati</taxon>
        <taxon>Bacillota</taxon>
        <taxon>Bacilli</taxon>
        <taxon>Bacillales</taxon>
        <taxon>Anoxybacillaceae</taxon>
        <taxon>Anoxybacillus</taxon>
    </lineage>
</organism>
<dbReference type="InterPro" id="IPR011060">
    <property type="entry name" value="RibuloseP-bd_barrel"/>
</dbReference>
<dbReference type="InterPro" id="IPR001240">
    <property type="entry name" value="PRAI_dom"/>
</dbReference>
<comment type="pathway">
    <text evidence="2 9">Amino-acid biosynthesis; L-tryptophan biosynthesis; L-tryptophan from chorismate: step 3/5.</text>
</comment>
<dbReference type="RefSeq" id="WP_307149604.1">
    <property type="nucleotide sequence ID" value="NZ_JAUSTU010000005.1"/>
</dbReference>
<keyword evidence="7 9" id="KW-0057">Aromatic amino acid biosynthesis</keyword>
<keyword evidence="8 9" id="KW-0413">Isomerase</keyword>
<name>A0ABT9V241_9BACL</name>
<dbReference type="PANTHER" id="PTHR42894:SF1">
    <property type="entry name" value="N-(5'-PHOSPHORIBOSYL)ANTHRANILATE ISOMERASE"/>
    <property type="match status" value="1"/>
</dbReference>
<proteinExistence type="inferred from homology"/>
<dbReference type="Proteomes" id="UP001231362">
    <property type="component" value="Unassembled WGS sequence"/>
</dbReference>
<gene>
    <name evidence="9" type="primary">trpF</name>
    <name evidence="11" type="ORF">J2S07_001326</name>
</gene>
<dbReference type="HAMAP" id="MF_00135">
    <property type="entry name" value="PRAI"/>
    <property type="match status" value="1"/>
</dbReference>
<evidence type="ECO:0000256" key="4">
    <source>
        <dbReference type="ARBA" id="ARBA00022272"/>
    </source>
</evidence>
<evidence type="ECO:0000259" key="10">
    <source>
        <dbReference type="Pfam" id="PF00697"/>
    </source>
</evidence>
<dbReference type="Pfam" id="PF00697">
    <property type="entry name" value="PRAI"/>
    <property type="match status" value="1"/>
</dbReference>
<evidence type="ECO:0000256" key="9">
    <source>
        <dbReference type="HAMAP-Rule" id="MF_00135"/>
    </source>
</evidence>
<evidence type="ECO:0000256" key="7">
    <source>
        <dbReference type="ARBA" id="ARBA00023141"/>
    </source>
</evidence>
<dbReference type="InterPro" id="IPR013785">
    <property type="entry name" value="Aldolase_TIM"/>
</dbReference>
<evidence type="ECO:0000313" key="12">
    <source>
        <dbReference type="Proteomes" id="UP001231362"/>
    </source>
</evidence>
<comment type="similarity">
    <text evidence="9">Belongs to the TrpF family.</text>
</comment>
<keyword evidence="5 9" id="KW-0028">Amino-acid biosynthesis</keyword>
<comment type="caution">
    <text evidence="11">The sequence shown here is derived from an EMBL/GenBank/DDBJ whole genome shotgun (WGS) entry which is preliminary data.</text>
</comment>
<dbReference type="CDD" id="cd00405">
    <property type="entry name" value="PRAI"/>
    <property type="match status" value="1"/>
</dbReference>
<dbReference type="EC" id="5.3.1.24" evidence="3 9"/>
<dbReference type="NCBIfam" id="NF002298">
    <property type="entry name" value="PRK01222.1-4"/>
    <property type="match status" value="1"/>
</dbReference>
<dbReference type="PANTHER" id="PTHR42894">
    <property type="entry name" value="N-(5'-PHOSPHORIBOSYL)ANTHRANILATE ISOMERASE"/>
    <property type="match status" value="1"/>
</dbReference>
<sequence>MKVKICGITDVETALAAAEYGADAIGFVFAESKRKISIDQAKEIIQQLPETILKVGVFVNEKKEIIHETVEKAGLTAVQLHGDESPEFCNGFPVPVIKALSIAIATDLNQIHDYPCDFLLLDSPRGTYYGGNGETFDWGILRDFDFGSKQIILAGGLHSGNVVAAIGEVRPAMVDVSSGVETNGKKDIKKIQEFIDRAKNGVEVR</sequence>
<dbReference type="InterPro" id="IPR044643">
    <property type="entry name" value="TrpF_fam"/>
</dbReference>
<comment type="catalytic activity">
    <reaction evidence="1 9">
        <text>N-(5-phospho-beta-D-ribosyl)anthranilate = 1-(2-carboxyphenylamino)-1-deoxy-D-ribulose 5-phosphate</text>
        <dbReference type="Rhea" id="RHEA:21540"/>
        <dbReference type="ChEBI" id="CHEBI:18277"/>
        <dbReference type="ChEBI" id="CHEBI:58613"/>
        <dbReference type="EC" id="5.3.1.24"/>
    </reaction>
</comment>
<dbReference type="EMBL" id="JAUSTU010000005">
    <property type="protein sequence ID" value="MDQ0155022.1"/>
    <property type="molecule type" value="Genomic_DNA"/>
</dbReference>
<dbReference type="SUPFAM" id="SSF51366">
    <property type="entry name" value="Ribulose-phoshate binding barrel"/>
    <property type="match status" value="1"/>
</dbReference>
<keyword evidence="6 9" id="KW-0822">Tryptophan biosynthesis</keyword>
<keyword evidence="12" id="KW-1185">Reference proteome</keyword>
<evidence type="ECO:0000256" key="5">
    <source>
        <dbReference type="ARBA" id="ARBA00022605"/>
    </source>
</evidence>
<evidence type="ECO:0000256" key="8">
    <source>
        <dbReference type="ARBA" id="ARBA00023235"/>
    </source>
</evidence>
<reference evidence="11 12" key="1">
    <citation type="submission" date="2023-07" db="EMBL/GenBank/DDBJ databases">
        <title>Genomic Encyclopedia of Type Strains, Phase IV (KMG-IV): sequencing the most valuable type-strain genomes for metagenomic binning, comparative biology and taxonomic classification.</title>
        <authorList>
            <person name="Goeker M."/>
        </authorList>
    </citation>
    <scope>NUCLEOTIDE SEQUENCE [LARGE SCALE GENOMIC DNA]</scope>
    <source>
        <strain evidence="11 12">DSM 23948</strain>
    </source>
</reference>
<feature type="domain" description="N-(5'phosphoribosyl) anthranilate isomerase (PRAI)" evidence="10">
    <location>
        <begin position="3"/>
        <end position="196"/>
    </location>
</feature>
<evidence type="ECO:0000256" key="6">
    <source>
        <dbReference type="ARBA" id="ARBA00022822"/>
    </source>
</evidence>
<evidence type="ECO:0000256" key="3">
    <source>
        <dbReference type="ARBA" id="ARBA00012572"/>
    </source>
</evidence>
<evidence type="ECO:0000313" key="11">
    <source>
        <dbReference type="EMBL" id="MDQ0155022.1"/>
    </source>
</evidence>
<dbReference type="Gene3D" id="3.20.20.70">
    <property type="entry name" value="Aldolase class I"/>
    <property type="match status" value="1"/>
</dbReference>
<evidence type="ECO:0000256" key="2">
    <source>
        <dbReference type="ARBA" id="ARBA00004664"/>
    </source>
</evidence>
<protein>
    <recommendedName>
        <fullName evidence="4 9">N-(5'-phosphoribosyl)anthranilate isomerase</fullName>
        <shortName evidence="9">PRAI</shortName>
        <ecNumber evidence="3 9">5.3.1.24</ecNumber>
    </recommendedName>
</protein>